<comment type="similarity">
    <text evidence="1 8">Belongs to the glycosyl hydrolase 43 family.</text>
</comment>
<evidence type="ECO:0000256" key="7">
    <source>
        <dbReference type="PIRSR" id="PIRSR606710-2"/>
    </source>
</evidence>
<feature type="domain" description="CBM6" evidence="9">
    <location>
        <begin position="463"/>
        <end position="594"/>
    </location>
</feature>
<dbReference type="InterPro" id="IPR005084">
    <property type="entry name" value="CBM6"/>
</dbReference>
<dbReference type="PROSITE" id="PS51175">
    <property type="entry name" value="CBM6"/>
    <property type="match status" value="1"/>
</dbReference>
<reference evidence="10 11" key="1">
    <citation type="submission" date="2018-06" db="EMBL/GenBank/DDBJ databases">
        <title>Paenibacillus imtechensis sp. nov.</title>
        <authorList>
            <person name="Pinnaka A.K."/>
            <person name="Singh H."/>
            <person name="Kaur M."/>
        </authorList>
    </citation>
    <scope>NUCLEOTIDE SEQUENCE [LARGE SCALE GENOMIC DNA]</scope>
    <source>
        <strain evidence="10 11">SMB1</strain>
    </source>
</reference>
<dbReference type="InterPro" id="IPR006584">
    <property type="entry name" value="Cellulose-bd_IV"/>
</dbReference>
<accession>A0A2W1LGJ0</accession>
<dbReference type="PANTHER" id="PTHR43772:SF2">
    <property type="entry name" value="PUTATIVE (AFU_ORTHOLOGUE AFUA_2G04480)-RELATED"/>
    <property type="match status" value="1"/>
</dbReference>
<dbReference type="InterPro" id="IPR023296">
    <property type="entry name" value="Glyco_hydro_beta-prop_sf"/>
</dbReference>
<keyword evidence="5" id="KW-0119">Carbohydrate metabolism</keyword>
<evidence type="ECO:0000256" key="8">
    <source>
        <dbReference type="RuleBase" id="RU361187"/>
    </source>
</evidence>
<dbReference type="Gene3D" id="2.60.120.260">
    <property type="entry name" value="Galactose-binding domain-like"/>
    <property type="match status" value="1"/>
</dbReference>
<dbReference type="Pfam" id="PF04616">
    <property type="entry name" value="Glyco_hydro_43"/>
    <property type="match status" value="1"/>
</dbReference>
<keyword evidence="6 8" id="KW-0326">Glycosidase</keyword>
<dbReference type="GO" id="GO:0030246">
    <property type="term" value="F:carbohydrate binding"/>
    <property type="evidence" value="ECO:0007669"/>
    <property type="project" value="InterPro"/>
</dbReference>
<dbReference type="AlphaFoldDB" id="A0A2W1LGJ0"/>
<dbReference type="CDD" id="cd04084">
    <property type="entry name" value="CBM6_xylanase-like"/>
    <property type="match status" value="1"/>
</dbReference>
<keyword evidence="11" id="KW-1185">Reference proteome</keyword>
<evidence type="ECO:0000256" key="1">
    <source>
        <dbReference type="ARBA" id="ARBA00009865"/>
    </source>
</evidence>
<evidence type="ECO:0000256" key="3">
    <source>
        <dbReference type="ARBA" id="ARBA00022729"/>
    </source>
</evidence>
<keyword evidence="3" id="KW-0732">Signal</keyword>
<dbReference type="SUPFAM" id="SSF49785">
    <property type="entry name" value="Galactose-binding domain-like"/>
    <property type="match status" value="1"/>
</dbReference>
<dbReference type="Pfam" id="PF03422">
    <property type="entry name" value="CBM_6"/>
    <property type="match status" value="1"/>
</dbReference>
<dbReference type="InterPro" id="IPR008979">
    <property type="entry name" value="Galactose-bd-like_sf"/>
</dbReference>
<dbReference type="CDD" id="cd09003">
    <property type="entry name" value="GH43_XynD-like"/>
    <property type="match status" value="1"/>
</dbReference>
<comment type="caution">
    <text evidence="10">The sequence shown here is derived from an EMBL/GenBank/DDBJ whole genome shotgun (WGS) entry which is preliminary data.</text>
</comment>
<dbReference type="InterPro" id="IPR052176">
    <property type="entry name" value="Glycosyl_Hydrlase_43_Enz"/>
</dbReference>
<dbReference type="InterPro" id="IPR006710">
    <property type="entry name" value="Glyco_hydro_43"/>
</dbReference>
<name>A0A2W1LGJ0_9BACL</name>
<proteinExistence type="inferred from homology"/>
<dbReference type="GO" id="GO:0045493">
    <property type="term" value="P:xylan catabolic process"/>
    <property type="evidence" value="ECO:0007669"/>
    <property type="project" value="UniProtKB-KW"/>
</dbReference>
<feature type="site" description="Important for catalytic activity, responsible for pKa modulation of the active site Glu and correct orientation of both the proton donor and substrate" evidence="7">
    <location>
        <position position="269"/>
    </location>
</feature>
<dbReference type="Proteomes" id="UP000249522">
    <property type="component" value="Unassembled WGS sequence"/>
</dbReference>
<protein>
    <submittedName>
        <fullName evidence="10">Arabinoxylan arabinofuranohydrolase</fullName>
    </submittedName>
</protein>
<evidence type="ECO:0000256" key="6">
    <source>
        <dbReference type="ARBA" id="ARBA00023295"/>
    </source>
</evidence>
<keyword evidence="2" id="KW-0624">Polysaccharide degradation</keyword>
<dbReference type="GO" id="GO:0004553">
    <property type="term" value="F:hydrolase activity, hydrolyzing O-glycosyl compounds"/>
    <property type="evidence" value="ECO:0007669"/>
    <property type="project" value="InterPro"/>
</dbReference>
<keyword evidence="4 8" id="KW-0378">Hydrolase</keyword>
<evidence type="ECO:0000259" key="9">
    <source>
        <dbReference type="PROSITE" id="PS51175"/>
    </source>
</evidence>
<sequence length="600" mass="64730">MDELPAGDYRSILASFNIPDALEVTGVTFNEANIDGAAAFSTQGNRLQLQVTGEETNFTHHGSNLFATIHLRVADFAPTDRTVVIRTDYIRAEGGSAVYNVHQAAAHIGLKTLNTTALAKVPGYHNPLVSHKFGADPFAMVFDGRVYIYMTNDEYEYDANGNIVNNTYGKINTITVISSADMVNWTDHGAIPVAGPNGAAKWASNSWAPAAAHKVIDGKDKFFLYFANNGSGIGVLTADSPVGPWTDPIGKPLVSWSTPGVRGVVWLFDPAVLVDDDGKGYLYFGGGLPGGSSPTPAQISNPRTSRVIELADNMIETAGSAVEIDAPYMFEDSGIHKFNGKYYYSYCSNFAGVHPEGTPPPGEIAYMVSDSPMGPFTYVAPILKNPSTFFGVGGNNHHSIFEFQGEWYIAYHAQTVSKAALGDGKGYRSTHINKVDIYDSGYIRNIQADMKGVPAIANLNPYKRVEAETFAWNAGIRTSAANAPANADQPVNLYVTDVHDGDWFAVANVDFGDTGAKTFEAGVSAAAGGTLEIRLDSPNGQVIGKVKIAPSKGKSKWKVACTELKQVSGVRHLFFTFKGAKEERLMDIDYWSLKKAKSRK</sequence>
<evidence type="ECO:0000313" key="10">
    <source>
        <dbReference type="EMBL" id="PZD97180.1"/>
    </source>
</evidence>
<dbReference type="OrthoDB" id="9801455at2"/>
<evidence type="ECO:0000256" key="4">
    <source>
        <dbReference type="ARBA" id="ARBA00022801"/>
    </source>
</evidence>
<organism evidence="10 11">
    <name type="scientific">Paenibacillus sambharensis</name>
    <dbReference type="NCBI Taxonomy" id="1803190"/>
    <lineage>
        <taxon>Bacteria</taxon>
        <taxon>Bacillati</taxon>
        <taxon>Bacillota</taxon>
        <taxon>Bacilli</taxon>
        <taxon>Bacillales</taxon>
        <taxon>Paenibacillaceae</taxon>
        <taxon>Paenibacillus</taxon>
    </lineage>
</organism>
<keyword evidence="2" id="KW-0858">Xylan degradation</keyword>
<dbReference type="SMART" id="SM00606">
    <property type="entry name" value="CBD_IV"/>
    <property type="match status" value="1"/>
</dbReference>
<dbReference type="EMBL" id="QKRB01000031">
    <property type="protein sequence ID" value="PZD97180.1"/>
    <property type="molecule type" value="Genomic_DNA"/>
</dbReference>
<dbReference type="SUPFAM" id="SSF75005">
    <property type="entry name" value="Arabinanase/levansucrase/invertase"/>
    <property type="match status" value="1"/>
</dbReference>
<gene>
    <name evidence="10" type="ORF">DNH61_04185</name>
</gene>
<evidence type="ECO:0000256" key="2">
    <source>
        <dbReference type="ARBA" id="ARBA00022651"/>
    </source>
</evidence>
<dbReference type="PANTHER" id="PTHR43772">
    <property type="entry name" value="ENDO-1,4-BETA-XYLANASE"/>
    <property type="match status" value="1"/>
</dbReference>
<dbReference type="Gene3D" id="2.115.10.20">
    <property type="entry name" value="Glycosyl hydrolase domain, family 43"/>
    <property type="match status" value="1"/>
</dbReference>
<evidence type="ECO:0000313" key="11">
    <source>
        <dbReference type="Proteomes" id="UP000249522"/>
    </source>
</evidence>
<evidence type="ECO:0000256" key="5">
    <source>
        <dbReference type="ARBA" id="ARBA00023277"/>
    </source>
</evidence>